<organism evidence="1 2">
    <name type="scientific">Thermaerobacillus caldiproteolyticus</name>
    <dbReference type="NCBI Taxonomy" id="247480"/>
    <lineage>
        <taxon>Bacteria</taxon>
        <taxon>Bacillati</taxon>
        <taxon>Bacillota</taxon>
        <taxon>Bacilli</taxon>
        <taxon>Bacillales</taxon>
        <taxon>Anoxybacillaceae</taxon>
        <taxon>Thermaerobacillus</taxon>
    </lineage>
</organism>
<gene>
    <name evidence="1" type="ORF">HNR31_001965</name>
</gene>
<dbReference type="SUPFAM" id="SSF53254">
    <property type="entry name" value="Phosphoglycerate mutase-like"/>
    <property type="match status" value="1"/>
</dbReference>
<dbReference type="Gene3D" id="3.40.50.1240">
    <property type="entry name" value="Phosphoglycerate mutase-like"/>
    <property type="match status" value="1"/>
</dbReference>
<proteinExistence type="predicted"/>
<protein>
    <submittedName>
        <fullName evidence="1">Broad specificity phosphatase PhoE</fullName>
    </submittedName>
</protein>
<evidence type="ECO:0000313" key="2">
    <source>
        <dbReference type="Proteomes" id="UP000523087"/>
    </source>
</evidence>
<comment type="caution">
    <text evidence="1">The sequence shown here is derived from an EMBL/GenBank/DDBJ whole genome shotgun (WGS) entry which is preliminary data.</text>
</comment>
<dbReference type="InterPro" id="IPR029033">
    <property type="entry name" value="His_PPase_superfam"/>
</dbReference>
<name>A0A7V9Z6W8_9BACL</name>
<keyword evidence="2" id="KW-1185">Reference proteome</keyword>
<dbReference type="Proteomes" id="UP000523087">
    <property type="component" value="Unassembled WGS sequence"/>
</dbReference>
<dbReference type="AlphaFoldDB" id="A0A7V9Z6W8"/>
<dbReference type="EMBL" id="JACDUT010000005">
    <property type="protein sequence ID" value="MBA2875192.1"/>
    <property type="molecule type" value="Genomic_DNA"/>
</dbReference>
<sequence length="190" mass="22292">MEITLIRHGKSEWQEQRWMRPAEFAEWVKAYDEHGICEDDKIPLLTLQKAKNANMVITSILRRAVHSAERLRPSCPVETSELFREVEMPIPFAHVNLIRLPTNIWLIFSRLCWLCGYNGNVESYWQAKQRAEKAAIVLCRYAKTYGNVVVIGHGWFHRLVGKQLRKQGWKRTTAESAKHWHAVSYTLYNK</sequence>
<evidence type="ECO:0000313" key="1">
    <source>
        <dbReference type="EMBL" id="MBA2875192.1"/>
    </source>
</evidence>
<dbReference type="RefSeq" id="WP_181556026.1">
    <property type="nucleotide sequence ID" value="NZ_CP064060.1"/>
</dbReference>
<accession>A0A7V9Z6W8</accession>
<reference evidence="1 2" key="1">
    <citation type="submission" date="2020-07" db="EMBL/GenBank/DDBJ databases">
        <title>Genomic Encyclopedia of Type Strains, Phase IV (KMG-IV): sequencing the most valuable type-strain genomes for metagenomic binning, comparative biology and taxonomic classification.</title>
        <authorList>
            <person name="Goeker M."/>
        </authorList>
    </citation>
    <scope>NUCLEOTIDE SEQUENCE [LARGE SCALE GENOMIC DNA]</scope>
    <source>
        <strain evidence="1 2">DSM 15730</strain>
    </source>
</reference>